<organism evidence="7 8">
    <name type="scientific">Pedobacter nyackensis</name>
    <dbReference type="NCBI Taxonomy" id="475255"/>
    <lineage>
        <taxon>Bacteria</taxon>
        <taxon>Pseudomonadati</taxon>
        <taxon>Bacteroidota</taxon>
        <taxon>Sphingobacteriia</taxon>
        <taxon>Sphingobacteriales</taxon>
        <taxon>Sphingobacteriaceae</taxon>
        <taxon>Pedobacter</taxon>
    </lineage>
</organism>
<protein>
    <submittedName>
        <fullName evidence="7">Thiol-disulfide isomerase or thioredoxin</fullName>
    </submittedName>
</protein>
<feature type="chain" id="PRO_5012800206" evidence="5">
    <location>
        <begin position="20"/>
        <end position="478"/>
    </location>
</feature>
<dbReference type="PROSITE" id="PS51352">
    <property type="entry name" value="THIOREDOXIN_2"/>
    <property type="match status" value="1"/>
</dbReference>
<name>A0A1W2FAJ6_9SPHI</name>
<proteinExistence type="predicted"/>
<keyword evidence="2" id="KW-0201">Cytochrome c-type biogenesis</keyword>
<evidence type="ECO:0000256" key="1">
    <source>
        <dbReference type="ARBA" id="ARBA00004196"/>
    </source>
</evidence>
<dbReference type="InterPro" id="IPR013766">
    <property type="entry name" value="Thioredoxin_domain"/>
</dbReference>
<reference evidence="7 8" key="1">
    <citation type="submission" date="2017-04" db="EMBL/GenBank/DDBJ databases">
        <authorList>
            <person name="Afonso C.L."/>
            <person name="Miller P.J."/>
            <person name="Scott M.A."/>
            <person name="Spackman E."/>
            <person name="Goraichik I."/>
            <person name="Dimitrov K.M."/>
            <person name="Suarez D.L."/>
            <person name="Swayne D.E."/>
        </authorList>
    </citation>
    <scope>NUCLEOTIDE SEQUENCE [LARGE SCALE GENOMIC DNA]</scope>
    <source>
        <strain evidence="7 8">DSM 19625</strain>
    </source>
</reference>
<dbReference type="OrthoDB" id="743079at2"/>
<gene>
    <name evidence="7" type="ORF">SAMN04488101_1281</name>
</gene>
<dbReference type="InterPro" id="IPR013740">
    <property type="entry name" value="Redoxin"/>
</dbReference>
<dbReference type="InterPro" id="IPR036249">
    <property type="entry name" value="Thioredoxin-like_sf"/>
</dbReference>
<dbReference type="GO" id="GO:0016853">
    <property type="term" value="F:isomerase activity"/>
    <property type="evidence" value="ECO:0007669"/>
    <property type="project" value="UniProtKB-KW"/>
</dbReference>
<dbReference type="PANTHER" id="PTHR42852">
    <property type="entry name" value="THIOL:DISULFIDE INTERCHANGE PROTEIN DSBE"/>
    <property type="match status" value="1"/>
</dbReference>
<dbReference type="Pfam" id="PF08534">
    <property type="entry name" value="Redoxin"/>
    <property type="match status" value="1"/>
</dbReference>
<dbReference type="AlphaFoldDB" id="A0A1W2FAJ6"/>
<dbReference type="EMBL" id="FWYB01000028">
    <property type="protein sequence ID" value="SMD18638.1"/>
    <property type="molecule type" value="Genomic_DNA"/>
</dbReference>
<feature type="domain" description="Thioredoxin" evidence="6">
    <location>
        <begin position="315"/>
        <end position="478"/>
    </location>
</feature>
<keyword evidence="7" id="KW-0413">Isomerase</keyword>
<keyword evidence="4" id="KW-0676">Redox-active center</keyword>
<evidence type="ECO:0000256" key="4">
    <source>
        <dbReference type="ARBA" id="ARBA00023284"/>
    </source>
</evidence>
<dbReference type="InterPro" id="IPR050553">
    <property type="entry name" value="Thioredoxin_ResA/DsbE_sf"/>
</dbReference>
<comment type="subcellular location">
    <subcellularLocation>
        <location evidence="1">Cell envelope</location>
    </subcellularLocation>
</comment>
<keyword evidence="5" id="KW-0732">Signal</keyword>
<dbReference type="RefSeq" id="WP_084292585.1">
    <property type="nucleotide sequence ID" value="NZ_FWYB01000028.1"/>
</dbReference>
<evidence type="ECO:0000256" key="2">
    <source>
        <dbReference type="ARBA" id="ARBA00022748"/>
    </source>
</evidence>
<evidence type="ECO:0000259" key="6">
    <source>
        <dbReference type="PROSITE" id="PS51352"/>
    </source>
</evidence>
<dbReference type="GO" id="GO:0017004">
    <property type="term" value="P:cytochrome complex assembly"/>
    <property type="evidence" value="ECO:0007669"/>
    <property type="project" value="UniProtKB-KW"/>
</dbReference>
<dbReference type="GO" id="GO:0016491">
    <property type="term" value="F:oxidoreductase activity"/>
    <property type="evidence" value="ECO:0007669"/>
    <property type="project" value="InterPro"/>
</dbReference>
<keyword evidence="8" id="KW-1185">Reference proteome</keyword>
<dbReference type="STRING" id="475255.SAMN04488101_1281"/>
<evidence type="ECO:0000256" key="5">
    <source>
        <dbReference type="SAM" id="SignalP"/>
    </source>
</evidence>
<feature type="signal peptide" evidence="5">
    <location>
        <begin position="1"/>
        <end position="19"/>
    </location>
</feature>
<accession>A0A1W2FAJ6</accession>
<dbReference type="SUPFAM" id="SSF52833">
    <property type="entry name" value="Thioredoxin-like"/>
    <property type="match status" value="1"/>
</dbReference>
<evidence type="ECO:0000313" key="8">
    <source>
        <dbReference type="Proteomes" id="UP000192678"/>
    </source>
</evidence>
<keyword evidence="3" id="KW-1015">Disulfide bond</keyword>
<evidence type="ECO:0000256" key="3">
    <source>
        <dbReference type="ARBA" id="ARBA00023157"/>
    </source>
</evidence>
<dbReference type="GO" id="GO:0030313">
    <property type="term" value="C:cell envelope"/>
    <property type="evidence" value="ECO:0007669"/>
    <property type="project" value="UniProtKB-SubCell"/>
</dbReference>
<dbReference type="PANTHER" id="PTHR42852:SF6">
    <property type="entry name" value="THIOL:DISULFIDE INTERCHANGE PROTEIN DSBE"/>
    <property type="match status" value="1"/>
</dbReference>
<evidence type="ECO:0000313" key="7">
    <source>
        <dbReference type="EMBL" id="SMD18638.1"/>
    </source>
</evidence>
<dbReference type="CDD" id="cd02966">
    <property type="entry name" value="TlpA_like_family"/>
    <property type="match status" value="1"/>
</dbReference>
<dbReference type="Gene3D" id="3.40.30.10">
    <property type="entry name" value="Glutaredoxin"/>
    <property type="match status" value="1"/>
</dbReference>
<dbReference type="Proteomes" id="UP000192678">
    <property type="component" value="Unassembled WGS sequence"/>
</dbReference>
<sequence length="478" mass="55936">MRKLLLLFTISLMSFILKAKEATVKIKVLNAGDQKVIIKHPIDAAWFPVAVDEQSLGADSTVTYKFPVNKTSWLRINGYFFIIEPGITNILFDYGKKDALSYTDRNMDGIILFSKRDNQFYQYKARDYYKNDSSAVNLLKRIKENKEAELKAYADLLSAKKISLHFYEEMQNFLNIDAAIMEAAIPMLVLAKTKKLNADLDAMWANAYKKHPLTNLRDTFHPDFYMHADYYVYTYLQYYLNLKKGITLNIKNESDYLKAKYHGFETAFKGKMREYLMVSFLWNEMMQDKFQPVLLELFNDFKKQYPKSNFSSHLQSNAKQIEDFNKKKNEDLNQKQKIIADYGRINSFAQLLNQFGDKTVFIDVWATWCGPCKAEFKYSKDLEQFLNAKGIEMLFISTDKDEVDEQWKTMIKYYNLEGWHIRANKALLQDLMDKFWDGKGYAIPRYILVSGGKVINANTLKPSDKEQLYSQLTTELKK</sequence>